<gene>
    <name evidence="1" type="ORF">H5411_43440</name>
</gene>
<dbReference type="EMBL" id="JACJHR010000132">
    <property type="protein sequence ID" value="MBB2505952.1"/>
    <property type="molecule type" value="Genomic_DNA"/>
</dbReference>
<protein>
    <submittedName>
        <fullName evidence="1">Uncharacterized protein</fullName>
    </submittedName>
</protein>
<organism evidence="1 2">
    <name type="scientific">Amycolatopsis echigonensis</name>
    <dbReference type="NCBI Taxonomy" id="2576905"/>
    <lineage>
        <taxon>Bacteria</taxon>
        <taxon>Bacillati</taxon>
        <taxon>Actinomycetota</taxon>
        <taxon>Actinomycetes</taxon>
        <taxon>Pseudonocardiales</taxon>
        <taxon>Pseudonocardiaceae</taxon>
        <taxon>Amycolatopsis</taxon>
    </lineage>
</organism>
<sequence>MTEVDMVALHYIGPNQEFVIPCASVDGRRAVLLPDGRRDSWVDSTEDSLPAAMLVGRMGLVPVPEIRVQDPAGSSWQRLGENPLIRSSP</sequence>
<proteinExistence type="predicted"/>
<dbReference type="Proteomes" id="UP000550260">
    <property type="component" value="Unassembled WGS sequence"/>
</dbReference>
<evidence type="ECO:0000313" key="2">
    <source>
        <dbReference type="Proteomes" id="UP000550260"/>
    </source>
</evidence>
<accession>A0A8E2B9Z9</accession>
<dbReference type="AlphaFoldDB" id="A0A8E2B9Z9"/>
<name>A0A8E2B9Z9_9PSEU</name>
<evidence type="ECO:0000313" key="1">
    <source>
        <dbReference type="EMBL" id="MBB2505952.1"/>
    </source>
</evidence>
<reference evidence="1 2" key="1">
    <citation type="submission" date="2020-08" db="EMBL/GenBank/DDBJ databases">
        <title>Amycolatopsis echigonensis JCM 21831.</title>
        <authorList>
            <person name="Tedsree N."/>
            <person name="Kuncharoen N."/>
            <person name="Likhitwitayawuid K."/>
            <person name="Tanasupawat S."/>
        </authorList>
    </citation>
    <scope>NUCLEOTIDE SEQUENCE [LARGE SCALE GENOMIC DNA]</scope>
    <source>
        <strain evidence="1 2">JCM 21831</strain>
    </source>
</reference>
<dbReference type="RefSeq" id="WP_183127497.1">
    <property type="nucleotide sequence ID" value="NZ_JACJHR010000132.1"/>
</dbReference>
<comment type="caution">
    <text evidence="1">The sequence shown here is derived from an EMBL/GenBank/DDBJ whole genome shotgun (WGS) entry which is preliminary data.</text>
</comment>